<proteinExistence type="predicted"/>
<dbReference type="Pfam" id="PF05168">
    <property type="entry name" value="HEPN"/>
    <property type="match status" value="1"/>
</dbReference>
<dbReference type="PROSITE" id="PS50910">
    <property type="entry name" value="HEPN"/>
    <property type="match status" value="1"/>
</dbReference>
<dbReference type="SMART" id="SM00748">
    <property type="entry name" value="HEPN"/>
    <property type="match status" value="1"/>
</dbReference>
<protein>
    <recommendedName>
        <fullName evidence="1">HEPN domain-containing protein</fullName>
    </recommendedName>
</protein>
<dbReference type="Gene3D" id="1.20.120.330">
    <property type="entry name" value="Nucleotidyltransferases domain 2"/>
    <property type="match status" value="1"/>
</dbReference>
<evidence type="ECO:0000313" key="2">
    <source>
        <dbReference type="EMBL" id="PUA32578.1"/>
    </source>
</evidence>
<accession>A0A2R7Y4X2</accession>
<evidence type="ECO:0000313" key="3">
    <source>
        <dbReference type="Proteomes" id="UP000244093"/>
    </source>
</evidence>
<dbReference type="SUPFAM" id="SSF81593">
    <property type="entry name" value="Nucleotidyltransferase substrate binding subunit/domain"/>
    <property type="match status" value="1"/>
</dbReference>
<feature type="domain" description="HEPN" evidence="1">
    <location>
        <begin position="10"/>
        <end position="120"/>
    </location>
</feature>
<gene>
    <name evidence="2" type="ORF">B7O98_06280</name>
</gene>
<evidence type="ECO:0000259" key="1">
    <source>
        <dbReference type="PROSITE" id="PS50910"/>
    </source>
</evidence>
<sequence length="130" mass="15911">MNEYYADFLRRRAKAFLESARADFSRGDHDLVLFHVEQFLQLYLKHLIYKKVGDYPKTNSLTHLMKLIMKIYSDEKLSEFYEKYLEVLYLLEEAYISSRYLPRQYDREIAERILKFAEKTLEVLEWLEKH</sequence>
<dbReference type="AlphaFoldDB" id="A0A2R7Y4X2"/>
<reference evidence="2 3" key="1">
    <citation type="journal article" date="2018" name="Syst. Appl. Microbiol.">
        <title>A new symbiotic nanoarchaeote (Candidatus Nanoclepta minutus) and its host (Zestosphaera tikiterensis gen. nov., sp. nov.) from a New Zealand hot spring.</title>
        <authorList>
            <person name="St John E."/>
            <person name="Liu Y."/>
            <person name="Podar M."/>
            <person name="Stott M.B."/>
            <person name="Meneghin J."/>
            <person name="Chen Z."/>
            <person name="Lagutin K."/>
            <person name="Mitchell K."/>
            <person name="Reysenbach A.L."/>
        </authorList>
    </citation>
    <scope>NUCLEOTIDE SEQUENCE [LARGE SCALE GENOMIC DNA]</scope>
    <source>
        <strain evidence="2">NZ3</strain>
    </source>
</reference>
<dbReference type="Proteomes" id="UP000244093">
    <property type="component" value="Unassembled WGS sequence"/>
</dbReference>
<name>A0A2R7Y4X2_9CREN</name>
<organism evidence="2 3">
    <name type="scientific">Zestosphaera tikiterensis</name>
    <dbReference type="NCBI Taxonomy" id="1973259"/>
    <lineage>
        <taxon>Archaea</taxon>
        <taxon>Thermoproteota</taxon>
        <taxon>Thermoprotei</taxon>
        <taxon>Desulfurococcales</taxon>
        <taxon>Desulfurococcaceae</taxon>
        <taxon>Zestosphaera</taxon>
    </lineage>
</organism>
<comment type="caution">
    <text evidence="2">The sequence shown here is derived from an EMBL/GenBank/DDBJ whole genome shotgun (WGS) entry which is preliminary data.</text>
</comment>
<dbReference type="InterPro" id="IPR007842">
    <property type="entry name" value="HEPN_dom"/>
</dbReference>
<dbReference type="EMBL" id="NBVN01000004">
    <property type="protein sequence ID" value="PUA32578.1"/>
    <property type="molecule type" value="Genomic_DNA"/>
</dbReference>